<dbReference type="InterPro" id="IPR000055">
    <property type="entry name" value="Restrct_endonuc_typeI_TRD"/>
</dbReference>
<keyword evidence="6" id="KW-0255">Endonuclease</keyword>
<keyword evidence="6" id="KW-0540">Nuclease</keyword>
<name>A0ABS8AZ15_9BACT</name>
<feature type="domain" description="Type I restriction modification DNA specificity" evidence="5">
    <location>
        <begin position="55"/>
        <end position="142"/>
    </location>
</feature>
<dbReference type="Gene3D" id="3.90.220.20">
    <property type="entry name" value="DNA methylase specificity domains"/>
    <property type="match status" value="1"/>
</dbReference>
<feature type="region of interest" description="Disordered" evidence="4">
    <location>
        <begin position="1"/>
        <end position="26"/>
    </location>
</feature>
<evidence type="ECO:0000313" key="6">
    <source>
        <dbReference type="EMBL" id="MCB2411047.1"/>
    </source>
</evidence>
<dbReference type="EMBL" id="JAJADR010000014">
    <property type="protein sequence ID" value="MCB2411047.1"/>
    <property type="molecule type" value="Genomic_DNA"/>
</dbReference>
<reference evidence="6" key="1">
    <citation type="submission" date="2021-10" db="EMBL/GenBank/DDBJ databases">
        <authorList>
            <person name="Dean J.D."/>
            <person name="Kim M.K."/>
            <person name="Newey C.N."/>
            <person name="Stoker T.S."/>
            <person name="Thompson D.W."/>
            <person name="Grose J.H."/>
        </authorList>
    </citation>
    <scope>NUCLEOTIDE SEQUENCE</scope>
    <source>
        <strain evidence="6">BT178</strain>
    </source>
</reference>
<keyword evidence="3" id="KW-0238">DNA-binding</keyword>
<evidence type="ECO:0000256" key="2">
    <source>
        <dbReference type="ARBA" id="ARBA00022747"/>
    </source>
</evidence>
<dbReference type="InterPro" id="IPR052021">
    <property type="entry name" value="Type-I_RS_S_subunit"/>
</dbReference>
<dbReference type="CDD" id="cd16961">
    <property type="entry name" value="RMtype1_S_TRD-CR_like"/>
    <property type="match status" value="1"/>
</dbReference>
<accession>A0ABS8AZ15</accession>
<evidence type="ECO:0000256" key="3">
    <source>
        <dbReference type="ARBA" id="ARBA00023125"/>
    </source>
</evidence>
<dbReference type="Pfam" id="PF01420">
    <property type="entry name" value="Methylase_S"/>
    <property type="match status" value="1"/>
</dbReference>
<comment type="caution">
    <text evidence="6">The sequence shown here is derived from an EMBL/GenBank/DDBJ whole genome shotgun (WGS) entry which is preliminary data.</text>
</comment>
<dbReference type="PANTHER" id="PTHR30408:SF12">
    <property type="entry name" value="TYPE I RESTRICTION ENZYME MJAVIII SPECIFICITY SUBUNIT"/>
    <property type="match status" value="1"/>
</dbReference>
<evidence type="ECO:0000259" key="5">
    <source>
        <dbReference type="Pfam" id="PF01420"/>
    </source>
</evidence>
<evidence type="ECO:0000256" key="1">
    <source>
        <dbReference type="ARBA" id="ARBA00010923"/>
    </source>
</evidence>
<feature type="compositionally biased region" description="Low complexity" evidence="4">
    <location>
        <begin position="12"/>
        <end position="22"/>
    </location>
</feature>
<dbReference type="SUPFAM" id="SSF116734">
    <property type="entry name" value="DNA methylase specificity domain"/>
    <property type="match status" value="1"/>
</dbReference>
<proteinExistence type="inferred from homology"/>
<evidence type="ECO:0000313" key="7">
    <source>
        <dbReference type="Proteomes" id="UP001165296"/>
    </source>
</evidence>
<comment type="similarity">
    <text evidence="1">Belongs to the type-I restriction system S methylase family.</text>
</comment>
<keyword evidence="6" id="KW-0378">Hydrolase</keyword>
<protein>
    <submittedName>
        <fullName evidence="6">Restriction endonuclease subunit S</fullName>
    </submittedName>
</protein>
<keyword evidence="2" id="KW-0680">Restriction system</keyword>
<dbReference type="InterPro" id="IPR044946">
    <property type="entry name" value="Restrct_endonuc_typeI_TRD_sf"/>
</dbReference>
<sequence>MGSYEKPVEEGPLPLLLPSDLDSTGRRITQTPTRFASATPATERAQLHPGDVLLPAKGGRYAATLVTDELAGYVASSGFFVLRPNPEVVPAYLAAYLNHPQTQRRLQGITNASTTVPVLNKAALLATTIDLPPLSIQHSLASLHQLWLHEQQLTERLLQQKALLYQQAFQDAIHAATGSFLTA</sequence>
<keyword evidence="7" id="KW-1185">Reference proteome</keyword>
<dbReference type="PANTHER" id="PTHR30408">
    <property type="entry name" value="TYPE-1 RESTRICTION ENZYME ECOKI SPECIFICITY PROTEIN"/>
    <property type="match status" value="1"/>
</dbReference>
<organism evidence="6 7">
    <name type="scientific">Hymenobacter lucidus</name>
    <dbReference type="NCBI Taxonomy" id="2880930"/>
    <lineage>
        <taxon>Bacteria</taxon>
        <taxon>Pseudomonadati</taxon>
        <taxon>Bacteroidota</taxon>
        <taxon>Cytophagia</taxon>
        <taxon>Cytophagales</taxon>
        <taxon>Hymenobacteraceae</taxon>
        <taxon>Hymenobacter</taxon>
    </lineage>
</organism>
<gene>
    <name evidence="6" type="ORF">LGH74_23875</name>
</gene>
<dbReference type="GO" id="GO:0004519">
    <property type="term" value="F:endonuclease activity"/>
    <property type="evidence" value="ECO:0007669"/>
    <property type="project" value="UniProtKB-KW"/>
</dbReference>
<dbReference type="Proteomes" id="UP001165296">
    <property type="component" value="Unassembled WGS sequence"/>
</dbReference>
<evidence type="ECO:0000256" key="4">
    <source>
        <dbReference type="SAM" id="MobiDB-lite"/>
    </source>
</evidence>